<proteinExistence type="predicted"/>
<dbReference type="SUPFAM" id="SSF53850">
    <property type="entry name" value="Periplasmic binding protein-like II"/>
    <property type="match status" value="1"/>
</dbReference>
<dbReference type="RefSeq" id="WP_090261378.1">
    <property type="nucleotide sequence ID" value="NZ_FNDS01000002.1"/>
</dbReference>
<dbReference type="InterPro" id="IPR001638">
    <property type="entry name" value="Solute-binding_3/MltF_N"/>
</dbReference>
<dbReference type="STRING" id="428992.SAMN05216272_102103"/>
<evidence type="ECO:0000313" key="4">
    <source>
        <dbReference type="Proteomes" id="UP000199636"/>
    </source>
</evidence>
<dbReference type="EMBL" id="FNDS01000002">
    <property type="protein sequence ID" value="SDH59922.1"/>
    <property type="molecule type" value="Genomic_DNA"/>
</dbReference>
<gene>
    <name evidence="3" type="ORF">SAMN05216272_102103</name>
</gene>
<protein>
    <submittedName>
        <fullName evidence="3">Polar amino acid transport system substrate-binding protein</fullName>
    </submittedName>
</protein>
<keyword evidence="1" id="KW-0732">Signal</keyword>
<dbReference type="OrthoDB" id="8587856at2"/>
<organism evidence="3 4">
    <name type="scientific">Pseudomonas panipatensis</name>
    <dbReference type="NCBI Taxonomy" id="428992"/>
    <lineage>
        <taxon>Bacteria</taxon>
        <taxon>Pseudomonadati</taxon>
        <taxon>Pseudomonadota</taxon>
        <taxon>Gammaproteobacteria</taxon>
        <taxon>Pseudomonadales</taxon>
        <taxon>Pseudomonadaceae</taxon>
        <taxon>Pseudomonas</taxon>
    </lineage>
</organism>
<dbReference type="Pfam" id="PF00497">
    <property type="entry name" value="SBP_bac_3"/>
    <property type="match status" value="1"/>
</dbReference>
<dbReference type="Proteomes" id="UP000199636">
    <property type="component" value="Unassembled WGS sequence"/>
</dbReference>
<evidence type="ECO:0000259" key="2">
    <source>
        <dbReference type="SMART" id="SM00062"/>
    </source>
</evidence>
<dbReference type="Gene3D" id="3.40.190.10">
    <property type="entry name" value="Periplasmic binding protein-like II"/>
    <property type="match status" value="2"/>
</dbReference>
<accession>A0A1G8DQH8</accession>
<feature type="domain" description="Solute-binding protein family 3/N-terminal" evidence="2">
    <location>
        <begin position="20"/>
        <end position="241"/>
    </location>
</feature>
<feature type="chain" id="PRO_5011609206" evidence="1">
    <location>
        <begin position="19"/>
        <end position="244"/>
    </location>
</feature>
<sequence length="244" mass="27361">MSWLVGCLLSFLALSASAAELRMLTDSHAPLQFQQGNELVGFGVDVVHELAARTGDSVQVQQMPLLRALRNAASEPDTGAFTVLRNAEREPRYQWVGPLLEVDIALYSAKPLQPAITSLEQARRVGRIVLPRKWSSYDYLRQQGLNNLYGVDTPEQMMHLLQIGRADLVAVDTISVATLAREVGLSPGELHFQMPLIAGHGYIAFSPQTDPALVARWQRALDEMQRNGRLRQLRQRWQLDRPTR</sequence>
<evidence type="ECO:0000256" key="1">
    <source>
        <dbReference type="SAM" id="SignalP"/>
    </source>
</evidence>
<dbReference type="PANTHER" id="PTHR38834:SF3">
    <property type="entry name" value="SOLUTE-BINDING PROTEIN FAMILY 3_N-TERMINAL DOMAIN-CONTAINING PROTEIN"/>
    <property type="match status" value="1"/>
</dbReference>
<evidence type="ECO:0000313" key="3">
    <source>
        <dbReference type="EMBL" id="SDH59922.1"/>
    </source>
</evidence>
<name>A0A1G8DQH8_9PSED</name>
<feature type="signal peptide" evidence="1">
    <location>
        <begin position="1"/>
        <end position="18"/>
    </location>
</feature>
<reference evidence="4" key="1">
    <citation type="submission" date="2016-10" db="EMBL/GenBank/DDBJ databases">
        <authorList>
            <person name="Varghese N."/>
            <person name="Submissions S."/>
        </authorList>
    </citation>
    <scope>NUCLEOTIDE SEQUENCE [LARGE SCALE GENOMIC DNA]</scope>
    <source>
        <strain evidence="4">CCM 7469</strain>
    </source>
</reference>
<keyword evidence="4" id="KW-1185">Reference proteome</keyword>
<dbReference type="AlphaFoldDB" id="A0A1G8DQH8"/>
<dbReference type="SMART" id="SM00062">
    <property type="entry name" value="PBPb"/>
    <property type="match status" value="1"/>
</dbReference>
<dbReference type="PANTHER" id="PTHR38834">
    <property type="entry name" value="PERIPLASMIC SUBSTRATE BINDING PROTEIN FAMILY 3"/>
    <property type="match status" value="1"/>
</dbReference>